<dbReference type="EMBL" id="CP018906">
    <property type="protein sequence ID" value="AQW21284.1"/>
    <property type="molecule type" value="Genomic_DNA"/>
</dbReference>
<keyword evidence="1" id="KW-0472">Membrane</keyword>
<keyword evidence="1" id="KW-0812">Transmembrane</keyword>
<keyword evidence="3" id="KW-1185">Reference proteome</keyword>
<protein>
    <submittedName>
        <fullName evidence="2">Uncharacterized protein</fullName>
    </submittedName>
</protein>
<feature type="transmembrane region" description="Helical" evidence="1">
    <location>
        <begin position="48"/>
        <end position="69"/>
    </location>
</feature>
<feature type="transmembrane region" description="Helical" evidence="1">
    <location>
        <begin position="154"/>
        <end position="176"/>
    </location>
</feature>
<feature type="transmembrane region" description="Helical" evidence="1">
    <location>
        <begin position="188"/>
        <end position="209"/>
    </location>
</feature>
<dbReference type="KEGG" id="lcu:PL11_004765"/>
<feature type="transmembrane region" description="Helical" evidence="1">
    <location>
        <begin position="215"/>
        <end position="240"/>
    </location>
</feature>
<evidence type="ECO:0000256" key="1">
    <source>
        <dbReference type="SAM" id="Phobius"/>
    </source>
</evidence>
<feature type="transmembrane region" description="Helical" evidence="1">
    <location>
        <begin position="108"/>
        <end position="134"/>
    </location>
</feature>
<dbReference type="RefSeq" id="WP_035167737.1">
    <property type="nucleotide sequence ID" value="NZ_CP018906.1"/>
</dbReference>
<dbReference type="AlphaFoldDB" id="A0A1S6QI47"/>
<keyword evidence="1" id="KW-1133">Transmembrane helix</keyword>
<dbReference type="OrthoDB" id="258743at2"/>
<dbReference type="eggNOG" id="ENOG5031PIN">
    <property type="taxonomic scope" value="Bacteria"/>
</dbReference>
<sequence length="243" mass="26709">MLIQIFENILIVIVLLFGVPFLFTVMLSKLNQETKSLVASHLGIRSQVFIGGIGVMIHEASHWLMALIFRHRIDSVRLIKFPTQDEPTLGYVNHSWDPNSIYQRTGNLFIGLAPTFGCSLIMLLAYKILFPISFSSAILAVKNSDLQAFSLPEFSVAGYVIFILLAITICVGGFDLSSADFNNAKQGLIPALITIIVITVLLSLTSLFSGMLTGIIHFTIGIAIILAFNLVISIIINWLAKLV</sequence>
<evidence type="ECO:0000313" key="2">
    <source>
        <dbReference type="EMBL" id="AQW21284.1"/>
    </source>
</evidence>
<proteinExistence type="predicted"/>
<organism evidence="2 3">
    <name type="scientific">Lentilactobacillus curieae</name>
    <dbReference type="NCBI Taxonomy" id="1138822"/>
    <lineage>
        <taxon>Bacteria</taxon>
        <taxon>Bacillati</taxon>
        <taxon>Bacillota</taxon>
        <taxon>Bacilli</taxon>
        <taxon>Lactobacillales</taxon>
        <taxon>Lactobacillaceae</taxon>
        <taxon>Lentilactobacillus</taxon>
    </lineage>
</organism>
<evidence type="ECO:0000313" key="3">
    <source>
        <dbReference type="Proteomes" id="UP000030361"/>
    </source>
</evidence>
<name>A0A1S6QI47_9LACO</name>
<reference evidence="2 3" key="1">
    <citation type="journal article" date="2015" name="Genome Announc.">
        <title>Genome Sequence of Lactobacillus curieae CCTCC M 2011381T, a Novel Producer of Gamma-aminobutyric Acid.</title>
        <authorList>
            <person name="Wang Y."/>
            <person name="Wang Y."/>
            <person name="Lang C."/>
            <person name="Wei D."/>
            <person name="Xu P."/>
            <person name="Xie J."/>
        </authorList>
    </citation>
    <scope>NUCLEOTIDE SEQUENCE [LARGE SCALE GENOMIC DNA]</scope>
    <source>
        <strain evidence="2 3">CCTCC M 2011381</strain>
    </source>
</reference>
<gene>
    <name evidence="2" type="ORF">PL11_004765</name>
</gene>
<feature type="transmembrane region" description="Helical" evidence="1">
    <location>
        <begin position="9"/>
        <end position="28"/>
    </location>
</feature>
<dbReference type="Proteomes" id="UP000030361">
    <property type="component" value="Chromosome"/>
</dbReference>
<accession>A0A1S6QI47</accession>